<dbReference type="EMBL" id="FMJY01000011">
    <property type="protein sequence ID" value="SCO92469.1"/>
    <property type="molecule type" value="Genomic_DNA"/>
</dbReference>
<dbReference type="AlphaFoldDB" id="A0A2H3UF73"/>
<evidence type="ECO:0000313" key="1">
    <source>
        <dbReference type="EMBL" id="SCO92469.1"/>
    </source>
</evidence>
<gene>
    <name evidence="1" type="ORF">FRV6_16597</name>
</gene>
<reference evidence="2" key="1">
    <citation type="submission" date="2016-09" db="EMBL/GenBank/DDBJ databases">
        <authorList>
            <person name="Guldener U."/>
        </authorList>
    </citation>
    <scope>NUCLEOTIDE SEQUENCE [LARGE SCALE GENOMIC DNA]</scope>
    <source>
        <strain evidence="2">V64-1</strain>
    </source>
</reference>
<accession>A0A2H3UF73</accession>
<name>A0A2H3UF73_FUSOX</name>
<sequence>MSDNFSQASWPAYCAANNTLAYSIPKLK</sequence>
<dbReference type="Proteomes" id="UP000219369">
    <property type="component" value="Unassembled WGS sequence"/>
</dbReference>
<evidence type="ECO:0000313" key="2">
    <source>
        <dbReference type="Proteomes" id="UP000219369"/>
    </source>
</evidence>
<organism evidence="1 2">
    <name type="scientific">Fusarium oxysporum</name>
    <name type="common">Fusarium vascular wilt</name>
    <dbReference type="NCBI Taxonomy" id="5507"/>
    <lineage>
        <taxon>Eukaryota</taxon>
        <taxon>Fungi</taxon>
        <taxon>Dikarya</taxon>
        <taxon>Ascomycota</taxon>
        <taxon>Pezizomycotina</taxon>
        <taxon>Sordariomycetes</taxon>
        <taxon>Hypocreomycetidae</taxon>
        <taxon>Hypocreales</taxon>
        <taxon>Nectriaceae</taxon>
        <taxon>Fusarium</taxon>
        <taxon>Fusarium oxysporum species complex</taxon>
    </lineage>
</organism>
<proteinExistence type="predicted"/>
<protein>
    <submittedName>
        <fullName evidence="1">Uncharacterized protein</fullName>
    </submittedName>
</protein>